<evidence type="ECO:0000256" key="4">
    <source>
        <dbReference type="ARBA" id="ARBA00023136"/>
    </source>
</evidence>
<evidence type="ECO:0000313" key="7">
    <source>
        <dbReference type="EMBL" id="CAK1582241.1"/>
    </source>
</evidence>
<comment type="caution">
    <text evidence="7">The sequence shown here is derived from an EMBL/GenBank/DDBJ whole genome shotgun (WGS) entry which is preliminary data.</text>
</comment>
<organism evidence="7 8">
    <name type="scientific">Parnassius mnemosyne</name>
    <name type="common">clouded apollo</name>
    <dbReference type="NCBI Taxonomy" id="213953"/>
    <lineage>
        <taxon>Eukaryota</taxon>
        <taxon>Metazoa</taxon>
        <taxon>Ecdysozoa</taxon>
        <taxon>Arthropoda</taxon>
        <taxon>Hexapoda</taxon>
        <taxon>Insecta</taxon>
        <taxon>Pterygota</taxon>
        <taxon>Neoptera</taxon>
        <taxon>Endopterygota</taxon>
        <taxon>Lepidoptera</taxon>
        <taxon>Glossata</taxon>
        <taxon>Ditrysia</taxon>
        <taxon>Papilionoidea</taxon>
        <taxon>Papilionidae</taxon>
        <taxon>Parnassiinae</taxon>
        <taxon>Parnassini</taxon>
        <taxon>Parnassius</taxon>
        <taxon>Driopa</taxon>
    </lineage>
</organism>
<name>A0AAV1KKF9_9NEOP</name>
<keyword evidence="4 6" id="KW-0472">Membrane</keyword>
<sequence length="342" mass="37307">MVINAGTSDVAFILGQPSDNDWEDMGKSDKAQAKEPELASCDGPAAEQIPNGADLGNHYMHAFEDLKKKSCSAFCWKILYVVVGIITVLQSVAVIAVAVTSAIATKIYSNDMSGRLVAMVVQAVTAAVTLSVIIYGVIGTLRDKRRPVRSATAVLIVVIIIQVIILAVSVKVTTEDEVGLGRSLSESFKLARDDSPRHVKIWARTQHDLKCCGVYTAEDYRSSNLPAYFAPNIPISCCPAYDPERSELVQERERETCKARKLFYDIGCRNLIIDVFKETSKTVMGVSLLAVVLEIITILIGIILETKKPEPKNNEYDTDGIEAVPTTPAVMAVTDMKTKPIL</sequence>
<evidence type="ECO:0000256" key="1">
    <source>
        <dbReference type="ARBA" id="ARBA00004141"/>
    </source>
</evidence>
<dbReference type="InterPro" id="IPR008952">
    <property type="entry name" value="Tetraspanin_EC2_sf"/>
</dbReference>
<comment type="subcellular location">
    <subcellularLocation>
        <location evidence="1">Membrane</location>
        <topology evidence="1">Multi-pass membrane protein</topology>
    </subcellularLocation>
</comment>
<keyword evidence="2 6" id="KW-0812">Transmembrane</keyword>
<evidence type="ECO:0000256" key="3">
    <source>
        <dbReference type="ARBA" id="ARBA00022989"/>
    </source>
</evidence>
<evidence type="ECO:0000256" key="2">
    <source>
        <dbReference type="ARBA" id="ARBA00022692"/>
    </source>
</evidence>
<dbReference type="EMBL" id="CAVLGL010000035">
    <property type="protein sequence ID" value="CAK1582241.1"/>
    <property type="molecule type" value="Genomic_DNA"/>
</dbReference>
<reference evidence="7 8" key="1">
    <citation type="submission" date="2023-11" db="EMBL/GenBank/DDBJ databases">
        <authorList>
            <person name="Hedman E."/>
            <person name="Englund M."/>
            <person name="Stromberg M."/>
            <person name="Nyberg Akerstrom W."/>
            <person name="Nylinder S."/>
            <person name="Jareborg N."/>
            <person name="Kallberg Y."/>
            <person name="Kronander E."/>
        </authorList>
    </citation>
    <scope>NUCLEOTIDE SEQUENCE [LARGE SCALE GENOMIC DNA]</scope>
</reference>
<gene>
    <name evidence="7" type="ORF">PARMNEM_LOCUS3803</name>
</gene>
<feature type="region of interest" description="Disordered" evidence="5">
    <location>
        <begin position="15"/>
        <end position="37"/>
    </location>
</feature>
<dbReference type="AlphaFoldDB" id="A0AAV1KKF9"/>
<feature type="compositionally biased region" description="Basic and acidic residues" evidence="5">
    <location>
        <begin position="24"/>
        <end position="37"/>
    </location>
</feature>
<dbReference type="Gene3D" id="1.10.1450.10">
    <property type="entry name" value="Tetraspanin"/>
    <property type="match status" value="1"/>
</dbReference>
<dbReference type="GO" id="GO:0016020">
    <property type="term" value="C:membrane"/>
    <property type="evidence" value="ECO:0007669"/>
    <property type="project" value="UniProtKB-SubCell"/>
</dbReference>
<evidence type="ECO:0000256" key="5">
    <source>
        <dbReference type="SAM" id="MobiDB-lite"/>
    </source>
</evidence>
<feature type="transmembrane region" description="Helical" evidence="6">
    <location>
        <begin position="283"/>
        <end position="304"/>
    </location>
</feature>
<keyword evidence="3 6" id="KW-1133">Transmembrane helix</keyword>
<dbReference type="Pfam" id="PF00335">
    <property type="entry name" value="Tetraspanin"/>
    <property type="match status" value="1"/>
</dbReference>
<dbReference type="Proteomes" id="UP001314205">
    <property type="component" value="Unassembled WGS sequence"/>
</dbReference>
<proteinExistence type="predicted"/>
<dbReference type="PANTHER" id="PTHR19282">
    <property type="entry name" value="TETRASPANIN"/>
    <property type="match status" value="1"/>
</dbReference>
<evidence type="ECO:0008006" key="9">
    <source>
        <dbReference type="Google" id="ProtNLM"/>
    </source>
</evidence>
<dbReference type="CDD" id="cd03127">
    <property type="entry name" value="tetraspanin_LEL"/>
    <property type="match status" value="1"/>
</dbReference>
<feature type="transmembrane region" description="Helical" evidence="6">
    <location>
        <begin position="78"/>
        <end position="104"/>
    </location>
</feature>
<evidence type="ECO:0000313" key="8">
    <source>
        <dbReference type="Proteomes" id="UP001314205"/>
    </source>
</evidence>
<protein>
    <recommendedName>
        <fullName evidence="9">Tetraspanin</fullName>
    </recommendedName>
</protein>
<accession>A0AAV1KKF9</accession>
<dbReference type="InterPro" id="IPR018499">
    <property type="entry name" value="Tetraspanin/Peripherin"/>
</dbReference>
<evidence type="ECO:0000256" key="6">
    <source>
        <dbReference type="SAM" id="Phobius"/>
    </source>
</evidence>
<feature type="transmembrane region" description="Helical" evidence="6">
    <location>
        <begin position="116"/>
        <end position="138"/>
    </location>
</feature>
<dbReference type="SUPFAM" id="SSF48652">
    <property type="entry name" value="Tetraspanin"/>
    <property type="match status" value="1"/>
</dbReference>
<keyword evidence="8" id="KW-1185">Reference proteome</keyword>
<feature type="transmembrane region" description="Helical" evidence="6">
    <location>
        <begin position="150"/>
        <end position="170"/>
    </location>
</feature>